<dbReference type="Pfam" id="PF17039">
    <property type="entry name" value="Glyco_tran_10_N"/>
    <property type="match status" value="1"/>
</dbReference>
<keyword evidence="2" id="KW-0472">Membrane</keyword>
<feature type="region of interest" description="Disordered" evidence="1">
    <location>
        <begin position="123"/>
        <end position="158"/>
    </location>
</feature>
<gene>
    <name evidence="4" type="ORF">RRG08_060092</name>
</gene>
<feature type="transmembrane region" description="Helical" evidence="2">
    <location>
        <begin position="33"/>
        <end position="52"/>
    </location>
</feature>
<proteinExistence type="predicted"/>
<dbReference type="EMBL" id="JAWDGP010002121">
    <property type="protein sequence ID" value="KAK3785563.1"/>
    <property type="molecule type" value="Genomic_DNA"/>
</dbReference>
<feature type="domain" description="Fucosyltransferase N-terminal" evidence="3">
    <location>
        <begin position="274"/>
        <end position="364"/>
    </location>
</feature>
<dbReference type="AlphaFoldDB" id="A0AAE1DXV8"/>
<dbReference type="InterPro" id="IPR031481">
    <property type="entry name" value="Glyco_tran_10_N"/>
</dbReference>
<evidence type="ECO:0000313" key="5">
    <source>
        <dbReference type="Proteomes" id="UP001283361"/>
    </source>
</evidence>
<dbReference type="Proteomes" id="UP001283361">
    <property type="component" value="Unassembled WGS sequence"/>
</dbReference>
<keyword evidence="5" id="KW-1185">Reference proteome</keyword>
<feature type="region of interest" description="Disordered" evidence="1">
    <location>
        <begin position="175"/>
        <end position="196"/>
    </location>
</feature>
<comment type="caution">
    <text evidence="4">The sequence shown here is derived from an EMBL/GenBank/DDBJ whole genome shotgun (WGS) entry which is preliminary data.</text>
</comment>
<reference evidence="4" key="1">
    <citation type="journal article" date="2023" name="G3 (Bethesda)">
        <title>A reference genome for the long-term kleptoplast-retaining sea slug Elysia crispata morphotype clarki.</title>
        <authorList>
            <person name="Eastman K.E."/>
            <person name="Pendleton A.L."/>
            <person name="Shaikh M.A."/>
            <person name="Suttiyut T."/>
            <person name="Ogas R."/>
            <person name="Tomko P."/>
            <person name="Gavelis G."/>
            <person name="Widhalm J.R."/>
            <person name="Wisecaver J.H."/>
        </authorList>
    </citation>
    <scope>NUCLEOTIDE SEQUENCE</scope>
    <source>
        <strain evidence="4">ECLA1</strain>
    </source>
</reference>
<evidence type="ECO:0000313" key="4">
    <source>
        <dbReference type="EMBL" id="KAK3785563.1"/>
    </source>
</evidence>
<protein>
    <recommendedName>
        <fullName evidence="3">Fucosyltransferase N-terminal domain-containing protein</fullName>
    </recommendedName>
</protein>
<sequence>MDIEKKRNLTCHSPSDVKSCGFGYSINMAVRKLPYRCCAVLIGFLFILLAMYDVLLNKIEQQTLAENAGRRMEKGREIIVGEKKGKSLDTDRESFSTFRVGALGDTQTYERKTQRRRDTILESPERQKHSEKKQHHQQQQQQQQQQEQASAPASAVLDPDLDVVVIEGKLLREQREQEGVKKNQRPKKQHFRHQKQLDTQAVLDPDLEVVIKEPVEDHEFKSQFIVNPRIYLRDDEDTSVSGRPSVSVNNTAGPAKLISLYNRPGWFKSARHKYNMDYKMCPHRCEVDLNGAKAKQADVLLIFPGYLRGSRPLPSPRPPGQIWVHVYWESPVYYGYPSNYDDWKDKFNQTWTYRTDSDVFLPYGFLFWKHKDLLLKDEDYGNDNTKYLSS</sequence>
<organism evidence="4 5">
    <name type="scientific">Elysia crispata</name>
    <name type="common">lettuce slug</name>
    <dbReference type="NCBI Taxonomy" id="231223"/>
    <lineage>
        <taxon>Eukaryota</taxon>
        <taxon>Metazoa</taxon>
        <taxon>Spiralia</taxon>
        <taxon>Lophotrochozoa</taxon>
        <taxon>Mollusca</taxon>
        <taxon>Gastropoda</taxon>
        <taxon>Heterobranchia</taxon>
        <taxon>Euthyneura</taxon>
        <taxon>Panpulmonata</taxon>
        <taxon>Sacoglossa</taxon>
        <taxon>Placobranchoidea</taxon>
        <taxon>Plakobranchidae</taxon>
        <taxon>Elysia</taxon>
    </lineage>
</organism>
<feature type="compositionally biased region" description="Basic residues" evidence="1">
    <location>
        <begin position="182"/>
        <end position="194"/>
    </location>
</feature>
<keyword evidence="2" id="KW-0812">Transmembrane</keyword>
<keyword evidence="2" id="KW-1133">Transmembrane helix</keyword>
<accession>A0AAE1DXV8</accession>
<evidence type="ECO:0000256" key="1">
    <source>
        <dbReference type="SAM" id="MobiDB-lite"/>
    </source>
</evidence>
<name>A0AAE1DXV8_9GAST</name>
<evidence type="ECO:0000256" key="2">
    <source>
        <dbReference type="SAM" id="Phobius"/>
    </source>
</evidence>
<dbReference type="SUPFAM" id="SSF53756">
    <property type="entry name" value="UDP-Glycosyltransferase/glycogen phosphorylase"/>
    <property type="match status" value="1"/>
</dbReference>
<feature type="compositionally biased region" description="Low complexity" evidence="1">
    <location>
        <begin position="137"/>
        <end position="148"/>
    </location>
</feature>
<evidence type="ECO:0000259" key="3">
    <source>
        <dbReference type="Pfam" id="PF17039"/>
    </source>
</evidence>